<dbReference type="EMBL" id="CP091430">
    <property type="protein sequence ID" value="UVI27353.1"/>
    <property type="molecule type" value="Genomic_DNA"/>
</dbReference>
<name>A0ABY5S1N4_9BACL</name>
<proteinExistence type="predicted"/>
<reference evidence="1" key="1">
    <citation type="submission" date="2022-01" db="EMBL/GenBank/DDBJ databases">
        <title>Paenibacillus spongiae sp. nov., isolated from marine sponge.</title>
        <authorList>
            <person name="Li Z."/>
            <person name="Zhang M."/>
        </authorList>
    </citation>
    <scope>NUCLEOTIDE SEQUENCE</scope>
    <source>
        <strain evidence="1">PHS-Z3</strain>
    </source>
</reference>
<dbReference type="Proteomes" id="UP001057877">
    <property type="component" value="Chromosome"/>
</dbReference>
<evidence type="ECO:0000313" key="2">
    <source>
        <dbReference type="Proteomes" id="UP001057877"/>
    </source>
</evidence>
<dbReference type="Gene3D" id="3.40.190.10">
    <property type="entry name" value="Periplasmic binding protein-like II"/>
    <property type="match status" value="1"/>
</dbReference>
<keyword evidence="2" id="KW-1185">Reference proteome</keyword>
<evidence type="ECO:0000313" key="1">
    <source>
        <dbReference type="EMBL" id="UVI27353.1"/>
    </source>
</evidence>
<sequence length="49" mass="5734">MLFINGKESFDNWTAFQDKIKKTGDLDKVLQIYNDALKSYQERSAATKY</sequence>
<organism evidence="1 2">
    <name type="scientific">Paenibacillus spongiae</name>
    <dbReference type="NCBI Taxonomy" id="2909671"/>
    <lineage>
        <taxon>Bacteria</taxon>
        <taxon>Bacillati</taxon>
        <taxon>Bacillota</taxon>
        <taxon>Bacilli</taxon>
        <taxon>Bacillales</taxon>
        <taxon>Paenibacillaceae</taxon>
        <taxon>Paenibacillus</taxon>
    </lineage>
</organism>
<dbReference type="RefSeq" id="WP_258383439.1">
    <property type="nucleotide sequence ID" value="NZ_CP091430.1"/>
</dbReference>
<gene>
    <name evidence="1" type="ORF">L1F29_17920</name>
</gene>
<accession>A0ABY5S1N4</accession>
<protein>
    <submittedName>
        <fullName evidence="1">Uncharacterized protein</fullName>
    </submittedName>
</protein>